<evidence type="ECO:0000256" key="5">
    <source>
        <dbReference type="ARBA" id="ARBA00012240"/>
    </source>
</evidence>
<evidence type="ECO:0000256" key="14">
    <source>
        <dbReference type="ARBA" id="ARBA00031777"/>
    </source>
</evidence>
<comment type="similarity">
    <text evidence="3">Belongs to the LuxS family.</text>
</comment>
<dbReference type="SUPFAM" id="SSF63411">
    <property type="entry name" value="LuxS/MPP-like metallohydrolase"/>
    <property type="match status" value="1"/>
</dbReference>
<keyword evidence="16" id="KW-1185">Reference proteome</keyword>
<comment type="subunit">
    <text evidence="4">Homodimer.</text>
</comment>
<protein>
    <recommendedName>
        <fullName evidence="6">S-ribosylhomocysteine lyase</fullName>
        <ecNumber evidence="5">4.4.1.21</ecNumber>
    </recommendedName>
    <alternativeName>
        <fullName evidence="13">AI-2 synthesis protein</fullName>
    </alternativeName>
    <alternativeName>
        <fullName evidence="14">Autoinducer-2 production protein LuxS</fullName>
    </alternativeName>
</protein>
<dbReference type="RefSeq" id="WP_168517545.1">
    <property type="nucleotide sequence ID" value="NZ_JAAXLS010000012.1"/>
</dbReference>
<reference evidence="15 16" key="1">
    <citation type="submission" date="2020-04" db="EMBL/GenBank/DDBJ databases">
        <title>Novel species.</title>
        <authorList>
            <person name="Teo W.F.A."/>
            <person name="Lipun K."/>
            <person name="Srisuk N."/>
            <person name="Duangmal K."/>
        </authorList>
    </citation>
    <scope>NUCLEOTIDE SEQUENCE [LARGE SCALE GENOMIC DNA]</scope>
    <source>
        <strain evidence="15 16">K13G38</strain>
    </source>
</reference>
<evidence type="ECO:0000256" key="10">
    <source>
        <dbReference type="ARBA" id="ARBA00023004"/>
    </source>
</evidence>
<evidence type="ECO:0000256" key="12">
    <source>
        <dbReference type="ARBA" id="ARBA00024654"/>
    </source>
</evidence>
<evidence type="ECO:0000313" key="16">
    <source>
        <dbReference type="Proteomes" id="UP000715441"/>
    </source>
</evidence>
<sequence>MADLDHRFVVPPYLRITERKKTSSGDEVYLWQLRLSQPNVAQVSMPVVHSFEHFLGDTLRATREDVINIAPMGCQTGFYIAAMIDDYEQMAELIAGVLASIGAATSVPLADPVHCGWAENHSLIGVQELAAWLLRQRSEWADPGPAREL</sequence>
<evidence type="ECO:0000256" key="2">
    <source>
        <dbReference type="ARBA" id="ARBA00001962"/>
    </source>
</evidence>
<dbReference type="EC" id="4.4.1.21" evidence="5"/>
<dbReference type="PANTHER" id="PTHR35799">
    <property type="entry name" value="S-RIBOSYLHOMOCYSTEINE LYASE"/>
    <property type="match status" value="1"/>
</dbReference>
<evidence type="ECO:0000256" key="11">
    <source>
        <dbReference type="ARBA" id="ARBA00023239"/>
    </source>
</evidence>
<keyword evidence="9" id="KW-0071">Autoinducer synthesis</keyword>
<dbReference type="GO" id="GO:0016829">
    <property type="term" value="F:lyase activity"/>
    <property type="evidence" value="ECO:0007669"/>
    <property type="project" value="UniProtKB-KW"/>
</dbReference>
<keyword evidence="10" id="KW-0408">Iron</keyword>
<organism evidence="15 16">
    <name type="scientific">Amycolatopsis acididurans</name>
    <dbReference type="NCBI Taxonomy" id="2724524"/>
    <lineage>
        <taxon>Bacteria</taxon>
        <taxon>Bacillati</taxon>
        <taxon>Actinomycetota</taxon>
        <taxon>Actinomycetes</taxon>
        <taxon>Pseudonocardiales</taxon>
        <taxon>Pseudonocardiaceae</taxon>
        <taxon>Amycolatopsis</taxon>
    </lineage>
</organism>
<evidence type="ECO:0000256" key="7">
    <source>
        <dbReference type="ARBA" id="ARBA00022654"/>
    </source>
</evidence>
<evidence type="ECO:0000256" key="8">
    <source>
        <dbReference type="ARBA" id="ARBA00022723"/>
    </source>
</evidence>
<evidence type="ECO:0000313" key="15">
    <source>
        <dbReference type="EMBL" id="NKQ55019.1"/>
    </source>
</evidence>
<dbReference type="PRINTS" id="PR01487">
    <property type="entry name" value="LUXSPROTEIN"/>
</dbReference>
<dbReference type="InterPro" id="IPR011249">
    <property type="entry name" value="Metalloenz_LuxS/M16"/>
</dbReference>
<dbReference type="Pfam" id="PF02664">
    <property type="entry name" value="LuxS"/>
    <property type="match status" value="1"/>
</dbReference>
<keyword evidence="11 15" id="KW-0456">Lyase</keyword>
<evidence type="ECO:0000256" key="13">
    <source>
        <dbReference type="ARBA" id="ARBA00030600"/>
    </source>
</evidence>
<evidence type="ECO:0000256" key="1">
    <source>
        <dbReference type="ARBA" id="ARBA00000297"/>
    </source>
</evidence>
<dbReference type="Gene3D" id="3.30.1360.80">
    <property type="entry name" value="S-ribosylhomocysteinase (LuxS)"/>
    <property type="match status" value="1"/>
</dbReference>
<accession>A0ABX1J5T1</accession>
<dbReference type="EMBL" id="JAAXLS010000012">
    <property type="protein sequence ID" value="NKQ55019.1"/>
    <property type="molecule type" value="Genomic_DNA"/>
</dbReference>
<comment type="catalytic activity">
    <reaction evidence="1">
        <text>S-(5-deoxy-D-ribos-5-yl)-L-homocysteine = (S)-4,5-dihydroxypentane-2,3-dione + L-homocysteine</text>
        <dbReference type="Rhea" id="RHEA:17753"/>
        <dbReference type="ChEBI" id="CHEBI:29484"/>
        <dbReference type="ChEBI" id="CHEBI:58195"/>
        <dbReference type="ChEBI" id="CHEBI:58199"/>
        <dbReference type="EC" id="4.4.1.21"/>
    </reaction>
</comment>
<dbReference type="InterPro" id="IPR003815">
    <property type="entry name" value="S-ribosylhomocysteinase"/>
</dbReference>
<dbReference type="PANTHER" id="PTHR35799:SF1">
    <property type="entry name" value="S-RIBOSYLHOMOCYSTEINE LYASE"/>
    <property type="match status" value="1"/>
</dbReference>
<comment type="caution">
    <text evidence="15">The sequence shown here is derived from an EMBL/GenBank/DDBJ whole genome shotgun (WGS) entry which is preliminary data.</text>
</comment>
<evidence type="ECO:0000256" key="4">
    <source>
        <dbReference type="ARBA" id="ARBA00011738"/>
    </source>
</evidence>
<comment type="cofactor">
    <cofactor evidence="2">
        <name>Fe cation</name>
        <dbReference type="ChEBI" id="CHEBI:24875"/>
    </cofactor>
</comment>
<keyword evidence="7" id="KW-0673">Quorum sensing</keyword>
<evidence type="ECO:0000256" key="9">
    <source>
        <dbReference type="ARBA" id="ARBA00022929"/>
    </source>
</evidence>
<evidence type="ECO:0000256" key="6">
    <source>
        <dbReference type="ARBA" id="ARBA00015130"/>
    </source>
</evidence>
<comment type="function">
    <text evidence="12">Involved in the synthesis of autoinducer 2 (AI-2) which is secreted by bacteria and is used to communicate both the cell density and the metabolic potential of the environment. The regulation of gene expression in response to changes in cell density is called quorum sensing. Catalyzes the transformation of S-ribosylhomocysteine (RHC) to homocysteine (HC) and 4,5-dihydroxy-2,3-pentadione (DPD).</text>
</comment>
<dbReference type="InterPro" id="IPR037005">
    <property type="entry name" value="LuxS_sf"/>
</dbReference>
<proteinExistence type="inferred from homology"/>
<keyword evidence="8" id="KW-0479">Metal-binding</keyword>
<name>A0ABX1J5T1_9PSEU</name>
<evidence type="ECO:0000256" key="3">
    <source>
        <dbReference type="ARBA" id="ARBA00007311"/>
    </source>
</evidence>
<gene>
    <name evidence="15" type="ORF">HFP15_19235</name>
</gene>
<dbReference type="Proteomes" id="UP000715441">
    <property type="component" value="Unassembled WGS sequence"/>
</dbReference>